<dbReference type="Proteomes" id="UP001549921">
    <property type="component" value="Unassembled WGS sequence"/>
</dbReference>
<protein>
    <submittedName>
        <fullName evidence="1">Uncharacterized protein</fullName>
    </submittedName>
</protein>
<feature type="non-terminal residue" evidence="1">
    <location>
        <position position="72"/>
    </location>
</feature>
<evidence type="ECO:0000313" key="2">
    <source>
        <dbReference type="Proteomes" id="UP001549921"/>
    </source>
</evidence>
<proteinExistence type="predicted"/>
<dbReference type="EMBL" id="JBEDNZ010000004">
    <property type="protein sequence ID" value="KAL0849202.1"/>
    <property type="molecule type" value="Genomic_DNA"/>
</dbReference>
<gene>
    <name evidence="1" type="ORF">ABMA28_013540</name>
</gene>
<name>A0ABD0TIX7_LOXSC</name>
<dbReference type="AlphaFoldDB" id="A0ABD0TIX7"/>
<reference evidence="1 2" key="1">
    <citation type="submission" date="2024-06" db="EMBL/GenBank/DDBJ databases">
        <title>A chromosome-level genome assembly of beet webworm, Loxostege sticticalis.</title>
        <authorList>
            <person name="Zhang Y."/>
        </authorList>
    </citation>
    <scope>NUCLEOTIDE SEQUENCE [LARGE SCALE GENOMIC DNA]</scope>
    <source>
        <strain evidence="1">AQ028</strain>
        <tissue evidence="1">Male pupae</tissue>
    </source>
</reference>
<sequence length="72" mass="8232">MNAMKLFIASNTRQNLGSETGNSTEPVKYIPSVNNDTGIDESFNDDEYIFDRTDIRAIFITLYTLVFCCCFF</sequence>
<organism evidence="1 2">
    <name type="scientific">Loxostege sticticalis</name>
    <name type="common">Beet webworm moth</name>
    <dbReference type="NCBI Taxonomy" id="481309"/>
    <lineage>
        <taxon>Eukaryota</taxon>
        <taxon>Metazoa</taxon>
        <taxon>Ecdysozoa</taxon>
        <taxon>Arthropoda</taxon>
        <taxon>Hexapoda</taxon>
        <taxon>Insecta</taxon>
        <taxon>Pterygota</taxon>
        <taxon>Neoptera</taxon>
        <taxon>Endopterygota</taxon>
        <taxon>Lepidoptera</taxon>
        <taxon>Glossata</taxon>
        <taxon>Ditrysia</taxon>
        <taxon>Pyraloidea</taxon>
        <taxon>Crambidae</taxon>
        <taxon>Pyraustinae</taxon>
        <taxon>Loxostege</taxon>
    </lineage>
</organism>
<accession>A0ABD0TIX7</accession>
<comment type="caution">
    <text evidence="1">The sequence shown here is derived from an EMBL/GenBank/DDBJ whole genome shotgun (WGS) entry which is preliminary data.</text>
</comment>
<evidence type="ECO:0000313" key="1">
    <source>
        <dbReference type="EMBL" id="KAL0849202.1"/>
    </source>
</evidence>